<keyword evidence="2" id="KW-1185">Reference proteome</keyword>
<evidence type="ECO:0000313" key="2">
    <source>
        <dbReference type="Proteomes" id="UP000001294"/>
    </source>
</evidence>
<dbReference type="EMBL" id="DS995900">
    <property type="protein sequence ID" value="EEA26593.1"/>
    <property type="molecule type" value="Genomic_DNA"/>
</dbReference>
<name>B6QCD8_TALMQ</name>
<gene>
    <name evidence="1" type="ORF">PMAA_076540</name>
</gene>
<dbReference type="VEuPathDB" id="FungiDB:PMAA_076540"/>
<dbReference type="AlphaFoldDB" id="B6QCD8"/>
<organism evidence="1 2">
    <name type="scientific">Talaromyces marneffei (strain ATCC 18224 / CBS 334.59 / QM 7333)</name>
    <name type="common">Penicillium marneffei</name>
    <dbReference type="NCBI Taxonomy" id="441960"/>
    <lineage>
        <taxon>Eukaryota</taxon>
        <taxon>Fungi</taxon>
        <taxon>Dikarya</taxon>
        <taxon>Ascomycota</taxon>
        <taxon>Pezizomycotina</taxon>
        <taxon>Eurotiomycetes</taxon>
        <taxon>Eurotiomycetidae</taxon>
        <taxon>Eurotiales</taxon>
        <taxon>Trichocomaceae</taxon>
        <taxon>Talaromyces</taxon>
        <taxon>Talaromyces sect. Talaromyces</taxon>
    </lineage>
</organism>
<sequence length="98" mass="11282">MMCSLIKPMRMGVTMSKSGVKYHTMSSQRSGIDGVLQPGSNVFKEYSCQEMMAINTSHEGRTYWMLDRVISAAKEELKRKSIRHNYSRRGRNSTLFIK</sequence>
<accession>B6QCD8</accession>
<dbReference type="Proteomes" id="UP000001294">
    <property type="component" value="Unassembled WGS sequence"/>
</dbReference>
<protein>
    <submittedName>
        <fullName evidence="1">Uncharacterized protein</fullName>
    </submittedName>
</protein>
<reference evidence="2" key="1">
    <citation type="journal article" date="2015" name="Genome Announc.">
        <title>Genome sequence of the AIDS-associated pathogen Penicillium marneffei (ATCC18224) and its near taxonomic relative Talaromyces stipitatus (ATCC10500).</title>
        <authorList>
            <person name="Nierman W.C."/>
            <person name="Fedorova-Abrams N.D."/>
            <person name="Andrianopoulos A."/>
        </authorList>
    </citation>
    <scope>NUCLEOTIDE SEQUENCE [LARGE SCALE GENOMIC DNA]</scope>
    <source>
        <strain evidence="2">ATCC 18224 / CBS 334.59 / QM 7333</strain>
    </source>
</reference>
<proteinExistence type="predicted"/>
<dbReference type="HOGENOM" id="CLU_2334302_0_0_1"/>
<evidence type="ECO:0000313" key="1">
    <source>
        <dbReference type="EMBL" id="EEA26593.1"/>
    </source>
</evidence>